<feature type="compositionally biased region" description="Basic and acidic residues" evidence="1">
    <location>
        <begin position="450"/>
        <end position="472"/>
    </location>
</feature>
<feature type="compositionally biased region" description="Basic and acidic residues" evidence="1">
    <location>
        <begin position="820"/>
        <end position="830"/>
    </location>
</feature>
<dbReference type="PANTHER" id="PTHR10688:SF3">
    <property type="entry name" value="PWWP DOMAIN-CONTAINING PROTEIN 6"/>
    <property type="match status" value="1"/>
</dbReference>
<comment type="caution">
    <text evidence="3">The sequence shown here is derived from an EMBL/GenBank/DDBJ whole genome shotgun (WGS) entry which is preliminary data.</text>
</comment>
<feature type="compositionally biased region" description="Basic and acidic residues" evidence="1">
    <location>
        <begin position="30"/>
        <end position="44"/>
    </location>
</feature>
<feature type="compositionally biased region" description="Basic and acidic residues" evidence="1">
    <location>
        <begin position="938"/>
        <end position="947"/>
    </location>
</feature>
<sequence>MGTVETRSKTLASSSARPHELAKPQAPGEKTLRAAIEGKSEPRVGSRSTAEDSVQVNRENGIKDSVKGKDDLDDDEGSRVIEVVRNRVVKTQVSAKSGISSSEEGGLLELSLPRKRESGREGRGRHGGRSRSTEDMDEVHEAKSGIVEKKLFEENGISLNGNKKRGPYGKLRTIEVPIVETSENNEGEVEGMSDQGHEFSVGDFVWGKIKSHPWWPGQIYDPSHASDIALKFKPKDRFLVAYFGDATFAWCQPSQLKPFEKNFVEMSKQSSSKAFVNAVQQAVDEIGSLLELKMTCSCVPKEDRTGLSQPSAVNSGIKEGVPVPEGGIRKLSAFMFEPAKLLAGLKRTAQIVYMPSVLELGVLQSRLSAFYRLKGGYQLPIYHEPQPTPGLEDNWKSVEIPAQGPFEDWLSSPVGASFVQNKQSRLQTSPGVSESRIYHRRKQKSIADLMGKDKDSEAKTKDKEITEERSVTGKETSLSRRKKRKGREEYDDDGDGDSNLTSETGKGRKVRFSGSPIGAKAKRVDSDEKTGSVVEEESKKGLTSRGRKKNVVISEHDDSEGKIETAEHPVSKNRKLKSHSLQKDDSEAKEQIEKGSLSPRERKKSKYLSPPFMIINSSKKKREIETESLKVSNEAWLGERITRVSDHLTGSPQLLSSSSDMHHKDLSTESGANDETSHGSSPKTKIQGQNKIVDPTIANVAADEVLSQIRSLSINPFSLRGKKSFEMVVGYLSIFRESIYHNGSNYKLYKKHQPCTKRKILDSEVDELPGKDPNQGSKMLAEHEPDRRRRKKNEDKEIGKPEQKQASGTSDASEKRRRKKNEEREADKPKQMKAAGTRDASEQRRRKKNEDREEDKPEQKQAAGTHYASEQRRRRKNEDREEDKPEQKQAAGTRDASEQRRRRKNEDREADKPEQKQAAGTFDTKSGKRQPKQAGETPDLKTRDKKTEEEASAAVIFVTFGPGSSLPTKADLISIYSEFGDLNEKETEMFYNNFCARVSFIYSSDAEKAFAHSQNANPFESANVSFRLRYLCDASKTRELSEISSQKTTPSLKRRGRKSTPKKLPTAQPSVVEVTELDFVRDKLEMMTSMLQNSDRKMSPTMKSKLEGEMKGLLQKVNTMVASSSSSKIG</sequence>
<feature type="compositionally biased region" description="Polar residues" evidence="1">
    <location>
        <begin position="423"/>
        <end position="432"/>
    </location>
</feature>
<protein>
    <recommendedName>
        <fullName evidence="2">PWWP domain-containing protein</fullName>
    </recommendedName>
</protein>
<accession>A0A8K0H2M7</accession>
<feature type="compositionally biased region" description="Low complexity" evidence="1">
    <location>
        <begin position="97"/>
        <end position="111"/>
    </location>
</feature>
<feature type="compositionally biased region" description="Basic and acidic residues" evidence="1">
    <location>
        <begin position="780"/>
        <end position="803"/>
    </location>
</feature>
<dbReference type="SUPFAM" id="SSF63748">
    <property type="entry name" value="Tudor/PWWP/MBT"/>
    <property type="match status" value="1"/>
</dbReference>
<dbReference type="Gene3D" id="2.30.30.140">
    <property type="match status" value="1"/>
</dbReference>
<feature type="compositionally biased region" description="Polar residues" evidence="1">
    <location>
        <begin position="668"/>
        <end position="689"/>
    </location>
</feature>
<dbReference type="Pfam" id="PF00855">
    <property type="entry name" value="PWWP"/>
    <property type="match status" value="1"/>
</dbReference>
<feature type="compositionally biased region" description="Basic and acidic residues" evidence="1">
    <location>
        <begin position="876"/>
        <end position="887"/>
    </location>
</feature>
<dbReference type="SMART" id="SM00293">
    <property type="entry name" value="PWWP"/>
    <property type="match status" value="1"/>
</dbReference>
<dbReference type="InterPro" id="IPR000313">
    <property type="entry name" value="PWWP_dom"/>
</dbReference>
<feature type="compositionally biased region" description="Basic and acidic residues" evidence="1">
    <location>
        <begin position="112"/>
        <end position="124"/>
    </location>
</feature>
<feature type="region of interest" description="Disordered" evidence="1">
    <location>
        <begin position="649"/>
        <end position="689"/>
    </location>
</feature>
<feature type="region of interest" description="Disordered" evidence="1">
    <location>
        <begin position="1"/>
        <end position="78"/>
    </location>
</feature>
<evidence type="ECO:0000313" key="4">
    <source>
        <dbReference type="Proteomes" id="UP000796880"/>
    </source>
</evidence>
<feature type="region of interest" description="Disordered" evidence="1">
    <location>
        <begin position="423"/>
        <end position="605"/>
    </location>
</feature>
<dbReference type="PANTHER" id="PTHR10688">
    <property type="entry name" value="PWWP DOMAIN-CONTAINING PROTEIN"/>
    <property type="match status" value="1"/>
</dbReference>
<evidence type="ECO:0000256" key="1">
    <source>
        <dbReference type="SAM" id="MobiDB-lite"/>
    </source>
</evidence>
<feature type="compositionally biased region" description="Basic and acidic residues" evidence="1">
    <location>
        <begin position="522"/>
        <end position="540"/>
    </location>
</feature>
<feature type="compositionally biased region" description="Basic and acidic residues" evidence="1">
    <location>
        <begin position="581"/>
        <end position="593"/>
    </location>
</feature>
<name>A0A8K0H2M7_9ROSA</name>
<keyword evidence="4" id="KW-1185">Reference proteome</keyword>
<feature type="compositionally biased region" description="Polar residues" evidence="1">
    <location>
        <begin position="46"/>
        <end position="58"/>
    </location>
</feature>
<feature type="compositionally biased region" description="Polar residues" evidence="1">
    <location>
        <begin position="649"/>
        <end position="659"/>
    </location>
</feature>
<dbReference type="AlphaFoldDB" id="A0A8K0H2M7"/>
<feature type="compositionally biased region" description="Basic and acidic residues" evidence="1">
    <location>
        <begin position="895"/>
        <end position="915"/>
    </location>
</feature>
<reference evidence="3" key="1">
    <citation type="submission" date="2020-03" db="EMBL/GenBank/DDBJ databases">
        <title>A high-quality chromosome-level genome assembly of a woody plant with both climbing and erect habits, Rhamnella rubrinervis.</title>
        <authorList>
            <person name="Lu Z."/>
            <person name="Yang Y."/>
            <person name="Zhu X."/>
            <person name="Sun Y."/>
        </authorList>
    </citation>
    <scope>NUCLEOTIDE SEQUENCE</scope>
    <source>
        <strain evidence="3">BYM</strain>
        <tissue evidence="3">Leaf</tissue>
    </source>
</reference>
<feature type="region of interest" description="Disordered" evidence="1">
    <location>
        <begin position="764"/>
        <end position="947"/>
    </location>
</feature>
<proteinExistence type="predicted"/>
<feature type="region of interest" description="Disordered" evidence="1">
    <location>
        <begin position="92"/>
        <end position="139"/>
    </location>
</feature>
<feature type="compositionally biased region" description="Polar residues" evidence="1">
    <location>
        <begin position="1042"/>
        <end position="1051"/>
    </location>
</feature>
<feature type="compositionally biased region" description="Basic and acidic residues" evidence="1">
    <location>
        <begin position="839"/>
        <end position="859"/>
    </location>
</feature>
<dbReference type="PROSITE" id="PS50812">
    <property type="entry name" value="PWWP"/>
    <property type="match status" value="1"/>
</dbReference>
<organism evidence="3 4">
    <name type="scientific">Rhamnella rubrinervis</name>
    <dbReference type="NCBI Taxonomy" id="2594499"/>
    <lineage>
        <taxon>Eukaryota</taxon>
        <taxon>Viridiplantae</taxon>
        <taxon>Streptophyta</taxon>
        <taxon>Embryophyta</taxon>
        <taxon>Tracheophyta</taxon>
        <taxon>Spermatophyta</taxon>
        <taxon>Magnoliopsida</taxon>
        <taxon>eudicotyledons</taxon>
        <taxon>Gunneridae</taxon>
        <taxon>Pentapetalae</taxon>
        <taxon>rosids</taxon>
        <taxon>fabids</taxon>
        <taxon>Rosales</taxon>
        <taxon>Rhamnaceae</taxon>
        <taxon>rhamnoid group</taxon>
        <taxon>Rhamneae</taxon>
        <taxon>Rhamnella</taxon>
    </lineage>
</organism>
<dbReference type="CDD" id="cd05162">
    <property type="entry name" value="PWWP"/>
    <property type="match status" value="1"/>
</dbReference>
<feature type="compositionally biased region" description="Basic and acidic residues" evidence="1">
    <location>
        <begin position="60"/>
        <end position="70"/>
    </location>
</feature>
<evidence type="ECO:0000313" key="3">
    <source>
        <dbReference type="EMBL" id="KAF3444647.1"/>
    </source>
</evidence>
<feature type="region of interest" description="Disordered" evidence="1">
    <location>
        <begin position="1042"/>
        <end position="1068"/>
    </location>
</feature>
<dbReference type="Proteomes" id="UP000796880">
    <property type="component" value="Unassembled WGS sequence"/>
</dbReference>
<dbReference type="OrthoDB" id="62853at2759"/>
<feature type="compositionally biased region" description="Basic and acidic residues" evidence="1">
    <location>
        <begin position="554"/>
        <end position="570"/>
    </location>
</feature>
<feature type="domain" description="PWWP" evidence="2">
    <location>
        <begin position="201"/>
        <end position="262"/>
    </location>
</feature>
<evidence type="ECO:0000259" key="2">
    <source>
        <dbReference type="PROSITE" id="PS50812"/>
    </source>
</evidence>
<dbReference type="InterPro" id="IPR052657">
    <property type="entry name" value="PDP_family_Arabidopsis"/>
</dbReference>
<gene>
    <name evidence="3" type="ORF">FNV43_RR14340</name>
</gene>
<feature type="compositionally biased region" description="Basic residues" evidence="1">
    <location>
        <begin position="571"/>
        <end position="580"/>
    </location>
</feature>
<feature type="compositionally biased region" description="Basic residues" evidence="1">
    <location>
        <begin position="1052"/>
        <end position="1061"/>
    </location>
</feature>
<dbReference type="EMBL" id="VOIH02000006">
    <property type="protein sequence ID" value="KAF3444647.1"/>
    <property type="molecule type" value="Genomic_DNA"/>
</dbReference>